<reference evidence="2 3" key="1">
    <citation type="submission" date="2024-07" db="EMBL/GenBank/DDBJ databases">
        <authorList>
            <person name="Li M."/>
        </authorList>
    </citation>
    <scope>NUCLEOTIDE SEQUENCE [LARGE SCALE GENOMIC DNA]</scope>
    <source>
        <strain evidence="2 3">25A3E</strain>
    </source>
</reference>
<feature type="transmembrane region" description="Helical" evidence="1">
    <location>
        <begin position="52"/>
        <end position="73"/>
    </location>
</feature>
<dbReference type="EMBL" id="JBFTEG010000014">
    <property type="protein sequence ID" value="MEX6503641.1"/>
    <property type="molecule type" value="Genomic_DNA"/>
</dbReference>
<keyword evidence="1" id="KW-0472">Membrane</keyword>
<dbReference type="RefSeq" id="WP_369288586.1">
    <property type="nucleotide sequence ID" value="NZ_JBFTEG010000014.1"/>
</dbReference>
<organism evidence="2 3">
    <name type="scientific">Pseudomonas zhanjiangensis</name>
    <dbReference type="NCBI Taxonomy" id="3239015"/>
    <lineage>
        <taxon>Bacteria</taxon>
        <taxon>Pseudomonadati</taxon>
        <taxon>Pseudomonadota</taxon>
        <taxon>Gammaproteobacteria</taxon>
        <taxon>Pseudomonadales</taxon>
        <taxon>Pseudomonadaceae</taxon>
        <taxon>Pseudomonas</taxon>
    </lineage>
</organism>
<accession>A0ABV3YWC2</accession>
<dbReference type="Proteomes" id="UP001560296">
    <property type="component" value="Unassembled WGS sequence"/>
</dbReference>
<feature type="transmembrane region" description="Helical" evidence="1">
    <location>
        <begin position="12"/>
        <end position="32"/>
    </location>
</feature>
<gene>
    <name evidence="2" type="ORF">AB5S05_16375</name>
</gene>
<keyword evidence="3" id="KW-1185">Reference proteome</keyword>
<evidence type="ECO:0000313" key="2">
    <source>
        <dbReference type="EMBL" id="MEX6503641.1"/>
    </source>
</evidence>
<evidence type="ECO:0000313" key="3">
    <source>
        <dbReference type="Proteomes" id="UP001560296"/>
    </source>
</evidence>
<keyword evidence="1" id="KW-0812">Transmembrane</keyword>
<protein>
    <submittedName>
        <fullName evidence="2">Uncharacterized protein</fullName>
    </submittedName>
</protein>
<evidence type="ECO:0000256" key="1">
    <source>
        <dbReference type="SAM" id="Phobius"/>
    </source>
</evidence>
<proteinExistence type="predicted"/>
<comment type="caution">
    <text evidence="2">The sequence shown here is derived from an EMBL/GenBank/DDBJ whole genome shotgun (WGS) entry which is preliminary data.</text>
</comment>
<keyword evidence="1" id="KW-1133">Transmembrane helix</keyword>
<sequence>MKTVDKKSRLIARIFGAAFAVFLYKLLVIGAFSYNSMGSEVTVTASSNPVKFYFAIVWCSILFLVCAYFGFIAKLKAGK</sequence>
<name>A0ABV3YWC2_9PSED</name>